<sequence length="233" mass="25697">MHAVMFKSEKVSPGECEMEELVVYKDDVVVTEIDLDKPEILIGRGVECDVHLDDLSVSRHHGQLRKIFTDFFIEDLGSTNGTLLNEKPIKKHILKNGDVLTLGAFRLRYVREGAVEEEEDLDKTVVLEVPKQGAASKAQPARSLTPKTAAVKFFRGANKGHSDEIKRPLYTIGKPGGDVAAIARRPQGFYLLHIGGDHYPKINDKEIDVSGGVQLHEGDLVEVGENLAEISFG</sequence>
<evidence type="ECO:0000313" key="3">
    <source>
        <dbReference type="Proteomes" id="UP000190896"/>
    </source>
</evidence>
<protein>
    <recommendedName>
        <fullName evidence="1">FHA domain-containing protein</fullName>
    </recommendedName>
</protein>
<keyword evidence="3" id="KW-1185">Reference proteome</keyword>
<dbReference type="OrthoDB" id="151099at2"/>
<comment type="caution">
    <text evidence="2">The sequence shown here is derived from an EMBL/GenBank/DDBJ whole genome shotgun (WGS) entry which is preliminary data.</text>
</comment>
<dbReference type="PROSITE" id="PS50006">
    <property type="entry name" value="FHA_DOMAIN"/>
    <property type="match status" value="1"/>
</dbReference>
<dbReference type="Gene3D" id="2.60.200.20">
    <property type="match status" value="1"/>
</dbReference>
<dbReference type="SMART" id="SM00240">
    <property type="entry name" value="FHA"/>
    <property type="match status" value="1"/>
</dbReference>
<evidence type="ECO:0000313" key="2">
    <source>
        <dbReference type="EMBL" id="OOZ35713.1"/>
    </source>
</evidence>
<dbReference type="AlphaFoldDB" id="A0A1T2KS79"/>
<dbReference type="EMBL" id="MPRJ01000081">
    <property type="protein sequence ID" value="OOZ35713.1"/>
    <property type="molecule type" value="Genomic_DNA"/>
</dbReference>
<dbReference type="SUPFAM" id="SSF49879">
    <property type="entry name" value="SMAD/FHA domain"/>
    <property type="match status" value="1"/>
</dbReference>
<dbReference type="InterPro" id="IPR050923">
    <property type="entry name" value="Cell_Proc_Reg/RNA_Proc"/>
</dbReference>
<reference evidence="2 3" key="1">
    <citation type="submission" date="2016-11" db="EMBL/GenBank/DDBJ databases">
        <title>Mixed transmission modes and dynamic genome evolution in an obligate animal-bacterial symbiosis.</title>
        <authorList>
            <person name="Russell S.L."/>
            <person name="Corbett-Detig R.B."/>
            <person name="Cavanaugh C.M."/>
        </authorList>
    </citation>
    <scope>NUCLEOTIDE SEQUENCE [LARGE SCALE GENOMIC DNA]</scope>
    <source>
        <strain evidence="2">Se-Cadez</strain>
    </source>
</reference>
<dbReference type="InterPro" id="IPR008984">
    <property type="entry name" value="SMAD_FHA_dom_sf"/>
</dbReference>
<proteinExistence type="predicted"/>
<feature type="domain" description="FHA" evidence="1">
    <location>
        <begin position="40"/>
        <end position="89"/>
    </location>
</feature>
<dbReference type="PANTHER" id="PTHR23308">
    <property type="entry name" value="NUCLEAR INHIBITOR OF PROTEIN PHOSPHATASE-1"/>
    <property type="match status" value="1"/>
</dbReference>
<name>A0A1T2KS79_9GAMM</name>
<organism evidence="2 3">
    <name type="scientific">Solemya velesiana gill symbiont</name>
    <dbReference type="NCBI Taxonomy" id="1918948"/>
    <lineage>
        <taxon>Bacteria</taxon>
        <taxon>Pseudomonadati</taxon>
        <taxon>Pseudomonadota</taxon>
        <taxon>Gammaproteobacteria</taxon>
        <taxon>sulfur-oxidizing symbionts</taxon>
    </lineage>
</organism>
<gene>
    <name evidence="2" type="ORF">BOW51_10655</name>
</gene>
<dbReference type="InterPro" id="IPR000253">
    <property type="entry name" value="FHA_dom"/>
</dbReference>
<accession>A0A1T2KS79</accession>
<dbReference type="Pfam" id="PF00498">
    <property type="entry name" value="FHA"/>
    <property type="match status" value="1"/>
</dbReference>
<dbReference type="Proteomes" id="UP000190896">
    <property type="component" value="Unassembled WGS sequence"/>
</dbReference>
<evidence type="ECO:0000259" key="1">
    <source>
        <dbReference type="PROSITE" id="PS50006"/>
    </source>
</evidence>
<dbReference type="CDD" id="cd00060">
    <property type="entry name" value="FHA"/>
    <property type="match status" value="1"/>
</dbReference>